<dbReference type="Gene3D" id="3.30.420.10">
    <property type="entry name" value="Ribonuclease H-like superfamily/Ribonuclease H"/>
    <property type="match status" value="1"/>
</dbReference>
<dbReference type="AlphaFoldDB" id="A0AAD9I1D5"/>
<evidence type="ECO:0000256" key="5">
    <source>
        <dbReference type="ARBA" id="ARBA00025599"/>
    </source>
</evidence>
<comment type="caution">
    <text evidence="9">The sequence shown here is derived from an EMBL/GenBank/DDBJ whole genome shotgun (WGS) entry which is preliminary data.</text>
</comment>
<dbReference type="GO" id="GO:0006364">
    <property type="term" value="P:rRNA processing"/>
    <property type="evidence" value="ECO:0007669"/>
    <property type="project" value="UniProtKB-KW"/>
</dbReference>
<evidence type="ECO:0000256" key="3">
    <source>
        <dbReference type="ARBA" id="ARBA00022801"/>
    </source>
</evidence>
<evidence type="ECO:0000256" key="4">
    <source>
        <dbReference type="ARBA" id="ARBA00022839"/>
    </source>
</evidence>
<dbReference type="GO" id="GO:0000027">
    <property type="term" value="P:ribosomal large subunit assembly"/>
    <property type="evidence" value="ECO:0007669"/>
    <property type="project" value="TreeGrafter"/>
</dbReference>
<dbReference type="GO" id="GO:0005634">
    <property type="term" value="C:nucleus"/>
    <property type="evidence" value="ECO:0007669"/>
    <property type="project" value="TreeGrafter"/>
</dbReference>
<dbReference type="InterPro" id="IPR036397">
    <property type="entry name" value="RNaseH_sf"/>
</dbReference>
<evidence type="ECO:0000256" key="2">
    <source>
        <dbReference type="ARBA" id="ARBA00022722"/>
    </source>
</evidence>
<name>A0AAD9I1D5_9PEZI</name>
<keyword evidence="6" id="KW-0175">Coiled coil</keyword>
<keyword evidence="10" id="KW-1185">Reference proteome</keyword>
<dbReference type="SUPFAM" id="SSF53098">
    <property type="entry name" value="Ribonuclease H-like"/>
    <property type="match status" value="1"/>
</dbReference>
<reference evidence="9" key="1">
    <citation type="journal article" date="2023" name="Mol. Plant Microbe Interact.">
        <title>Elucidating the Obligate Nature and Biological Capacity of an Invasive Fungal Corn Pathogen.</title>
        <authorList>
            <person name="MacCready J.S."/>
            <person name="Roggenkamp E.M."/>
            <person name="Gdanetz K."/>
            <person name="Chilvers M.I."/>
        </authorList>
    </citation>
    <scope>NUCLEOTIDE SEQUENCE</scope>
    <source>
        <strain evidence="9">PM02</strain>
    </source>
</reference>
<sequence length="379" mass="41907">MDYDTHLARLHALTHTEQELRHHGYVLKRLSADELDLKRRCKQCGQRIRRPLRHASSSNEESRENMASSLPPAASRPLASTRRSKQAVTAAGNVAEHSSGRKNWAKPCQYHPGRLIRYQWQLSAWSESRDNGPSFRAAVSLDCEMGTNMENDAELIRVSMVDYFTKEVLVDSLVEPDTKIKSFNSQYSGVWPQDMEAAVKCGNVLKGKAGARQAIWRWVGPNTVMIGHSFQNDLSALRLIHHKVVDSFILEARLRKRAEEAHKAKEEKAAEMAEAAANDAGLGQQDAVAAGLGPVEILTAGMTKESVVAKNTGTLSLKSVTLLRLDRHIQVGKTGHDSLEDAIAARDLVQLHACLPEGSALEAIMRTPQEINAQRGQES</sequence>
<dbReference type="InterPro" id="IPR047021">
    <property type="entry name" value="REXO1/3/4-like"/>
</dbReference>
<keyword evidence="4" id="KW-0269">Exonuclease</keyword>
<dbReference type="InterPro" id="IPR012337">
    <property type="entry name" value="RNaseH-like_sf"/>
</dbReference>
<dbReference type="PANTHER" id="PTHR12801:SF45">
    <property type="entry name" value="RNA EXONUCLEASE 4"/>
    <property type="match status" value="1"/>
</dbReference>
<dbReference type="CDD" id="cd06137">
    <property type="entry name" value="DEDDh_RNase"/>
    <property type="match status" value="1"/>
</dbReference>
<gene>
    <name evidence="9" type="ORF">P8C59_003767</name>
</gene>
<keyword evidence="3" id="KW-0378">Hydrolase</keyword>
<protein>
    <recommendedName>
        <fullName evidence="8">Exonuclease domain-containing protein</fullName>
    </recommendedName>
</protein>
<dbReference type="EMBL" id="JAQQPM010000003">
    <property type="protein sequence ID" value="KAK2069163.1"/>
    <property type="molecule type" value="Genomic_DNA"/>
</dbReference>
<dbReference type="SMART" id="SM00479">
    <property type="entry name" value="EXOIII"/>
    <property type="match status" value="1"/>
</dbReference>
<organism evidence="9 10">
    <name type="scientific">Phyllachora maydis</name>
    <dbReference type="NCBI Taxonomy" id="1825666"/>
    <lineage>
        <taxon>Eukaryota</taxon>
        <taxon>Fungi</taxon>
        <taxon>Dikarya</taxon>
        <taxon>Ascomycota</taxon>
        <taxon>Pezizomycotina</taxon>
        <taxon>Sordariomycetes</taxon>
        <taxon>Sordariomycetidae</taxon>
        <taxon>Phyllachorales</taxon>
        <taxon>Phyllachoraceae</taxon>
        <taxon>Phyllachora</taxon>
    </lineage>
</organism>
<proteinExistence type="predicted"/>
<dbReference type="InterPro" id="IPR013520">
    <property type="entry name" value="Ribonucl_H"/>
</dbReference>
<dbReference type="PANTHER" id="PTHR12801">
    <property type="entry name" value="RNA EXONUCLEASE REXO1 / RECO3 FAMILY MEMBER-RELATED"/>
    <property type="match status" value="1"/>
</dbReference>
<evidence type="ECO:0000313" key="10">
    <source>
        <dbReference type="Proteomes" id="UP001217918"/>
    </source>
</evidence>
<keyword evidence="2" id="KW-0540">Nuclease</keyword>
<keyword evidence="1" id="KW-0698">rRNA processing</keyword>
<feature type="region of interest" description="Disordered" evidence="7">
    <location>
        <begin position="48"/>
        <end position="105"/>
    </location>
</feature>
<dbReference type="GO" id="GO:0003676">
    <property type="term" value="F:nucleic acid binding"/>
    <property type="evidence" value="ECO:0007669"/>
    <property type="project" value="InterPro"/>
</dbReference>
<feature type="domain" description="Exonuclease" evidence="8">
    <location>
        <begin position="137"/>
        <end position="360"/>
    </location>
</feature>
<evidence type="ECO:0000256" key="1">
    <source>
        <dbReference type="ARBA" id="ARBA00022552"/>
    </source>
</evidence>
<dbReference type="Proteomes" id="UP001217918">
    <property type="component" value="Unassembled WGS sequence"/>
</dbReference>
<evidence type="ECO:0000259" key="8">
    <source>
        <dbReference type="SMART" id="SM00479"/>
    </source>
</evidence>
<evidence type="ECO:0000313" key="9">
    <source>
        <dbReference type="EMBL" id="KAK2069163.1"/>
    </source>
</evidence>
<dbReference type="GO" id="GO:0004527">
    <property type="term" value="F:exonuclease activity"/>
    <property type="evidence" value="ECO:0007669"/>
    <property type="project" value="UniProtKB-KW"/>
</dbReference>
<evidence type="ECO:0000256" key="7">
    <source>
        <dbReference type="SAM" id="MobiDB-lite"/>
    </source>
</evidence>
<evidence type="ECO:0000256" key="6">
    <source>
        <dbReference type="SAM" id="Coils"/>
    </source>
</evidence>
<comment type="function">
    <text evidence="5">Exoribonuclease involved in ribosome biosynthesis. Involved in the processing of ITS1, the internal transcribed spacer localized between the 18S and 5.8S rRNAs.</text>
</comment>
<accession>A0AAD9I1D5</accession>
<feature type="coiled-coil region" evidence="6">
    <location>
        <begin position="251"/>
        <end position="278"/>
    </location>
</feature>